<evidence type="ECO:0000256" key="2">
    <source>
        <dbReference type="ARBA" id="ARBA00022814"/>
    </source>
</evidence>
<evidence type="ECO:0000256" key="4">
    <source>
        <dbReference type="ARBA" id="ARBA00023163"/>
    </source>
</evidence>
<dbReference type="GO" id="GO:0005829">
    <property type="term" value="C:cytosol"/>
    <property type="evidence" value="ECO:0007669"/>
    <property type="project" value="UniProtKB-ARBA"/>
</dbReference>
<keyword evidence="2 5" id="KW-0889">Transcription antitermination</keyword>
<accession>A0A0P9D344</accession>
<dbReference type="SUPFAM" id="SSF82679">
    <property type="entry name" value="N-utilization substance G protein NusG, N-terminal domain"/>
    <property type="match status" value="1"/>
</dbReference>
<dbReference type="NCBIfam" id="TIGR00922">
    <property type="entry name" value="nusG"/>
    <property type="match status" value="1"/>
</dbReference>
<name>A0A0P9D344_9CHLR</name>
<organism evidence="10 11">
    <name type="scientific">Kouleothrix aurantiaca</name>
    <dbReference type="NCBI Taxonomy" id="186479"/>
    <lineage>
        <taxon>Bacteria</taxon>
        <taxon>Bacillati</taxon>
        <taxon>Chloroflexota</taxon>
        <taxon>Chloroflexia</taxon>
        <taxon>Chloroflexales</taxon>
        <taxon>Roseiflexineae</taxon>
        <taxon>Roseiflexaceae</taxon>
        <taxon>Kouleothrix</taxon>
    </lineage>
</organism>
<evidence type="ECO:0000256" key="1">
    <source>
        <dbReference type="ARBA" id="ARBA00022472"/>
    </source>
</evidence>
<dbReference type="GO" id="GO:0006353">
    <property type="term" value="P:DNA-templated transcription termination"/>
    <property type="evidence" value="ECO:0007669"/>
    <property type="project" value="UniProtKB-UniRule"/>
</dbReference>
<dbReference type="InterPro" id="IPR008991">
    <property type="entry name" value="Translation_prot_SH3-like_sf"/>
</dbReference>
<dbReference type="Gene3D" id="2.30.30.30">
    <property type="match status" value="1"/>
</dbReference>
<reference evidence="10 11" key="1">
    <citation type="submission" date="2015-09" db="EMBL/GenBank/DDBJ databases">
        <title>Draft genome sequence of Kouleothrix aurantiaca JCM 19913.</title>
        <authorList>
            <person name="Hemp J."/>
        </authorList>
    </citation>
    <scope>NUCLEOTIDE SEQUENCE [LARGE SCALE GENOMIC DNA]</scope>
    <source>
        <strain evidence="10 11">COM-B</strain>
    </source>
</reference>
<dbReference type="CDD" id="cd09891">
    <property type="entry name" value="NGN_Bact_1"/>
    <property type="match status" value="1"/>
</dbReference>
<evidence type="ECO:0000256" key="6">
    <source>
        <dbReference type="NCBIfam" id="TIGR00922"/>
    </source>
</evidence>
<dbReference type="HAMAP" id="MF_00948">
    <property type="entry name" value="NusG"/>
    <property type="match status" value="1"/>
</dbReference>
<dbReference type="PANTHER" id="PTHR30265">
    <property type="entry name" value="RHO-INTERACTING TRANSCRIPTION TERMINATION FACTOR NUSG"/>
    <property type="match status" value="1"/>
</dbReference>
<keyword evidence="3 5" id="KW-0805">Transcription regulation</keyword>
<evidence type="ECO:0000256" key="5">
    <source>
        <dbReference type="HAMAP-Rule" id="MF_00948"/>
    </source>
</evidence>
<feature type="domain" description="KOW" evidence="9">
    <location>
        <begin position="136"/>
        <end position="163"/>
    </location>
</feature>
<dbReference type="InterPro" id="IPR036735">
    <property type="entry name" value="NGN_dom_sf"/>
</dbReference>
<evidence type="ECO:0000256" key="7">
    <source>
        <dbReference type="RuleBase" id="RU000538"/>
    </source>
</evidence>
<dbReference type="Pfam" id="PF00467">
    <property type="entry name" value="KOW"/>
    <property type="match status" value="1"/>
</dbReference>
<keyword evidence="1 5" id="KW-0806">Transcription termination</keyword>
<dbReference type="PANTHER" id="PTHR30265:SF2">
    <property type="entry name" value="TRANSCRIPTION TERMINATION_ANTITERMINATION PROTEIN NUSG"/>
    <property type="match status" value="1"/>
</dbReference>
<evidence type="ECO:0000313" key="10">
    <source>
        <dbReference type="EMBL" id="KPV52432.1"/>
    </source>
</evidence>
<dbReference type="GO" id="GO:0032784">
    <property type="term" value="P:regulation of DNA-templated transcription elongation"/>
    <property type="evidence" value="ECO:0007669"/>
    <property type="project" value="InterPro"/>
</dbReference>
<dbReference type="InterPro" id="IPR001062">
    <property type="entry name" value="Transcrpt_antiterm_NusG"/>
</dbReference>
<dbReference type="FunFam" id="2.30.30.30:FF:000002">
    <property type="entry name" value="Transcription termination/antitermination factor NusG"/>
    <property type="match status" value="1"/>
</dbReference>
<dbReference type="SMART" id="SM00738">
    <property type="entry name" value="NGN"/>
    <property type="match status" value="1"/>
</dbReference>
<evidence type="ECO:0000259" key="8">
    <source>
        <dbReference type="SMART" id="SM00738"/>
    </source>
</evidence>
<dbReference type="GO" id="GO:0006354">
    <property type="term" value="P:DNA-templated transcription elongation"/>
    <property type="evidence" value="ECO:0007669"/>
    <property type="project" value="UniProtKB-UniRule"/>
</dbReference>
<dbReference type="SUPFAM" id="SSF50104">
    <property type="entry name" value="Translation proteins SH3-like domain"/>
    <property type="match status" value="1"/>
</dbReference>
<dbReference type="InterPro" id="IPR047050">
    <property type="entry name" value="NGN"/>
</dbReference>
<comment type="similarity">
    <text evidence="5 7">Belongs to the NusG family.</text>
</comment>
<evidence type="ECO:0000313" key="11">
    <source>
        <dbReference type="Proteomes" id="UP000050509"/>
    </source>
</evidence>
<dbReference type="PRINTS" id="PR00338">
    <property type="entry name" value="NUSGTNSCPFCT"/>
</dbReference>
<dbReference type="EMBL" id="LJCR01000546">
    <property type="protein sequence ID" value="KPV52432.1"/>
    <property type="molecule type" value="Genomic_DNA"/>
</dbReference>
<keyword evidence="11" id="KW-1185">Reference proteome</keyword>
<sequence length="192" mass="22315">MTDRNDKQSDSEFQADDGRHWYVIHTYSGYENKVRQNLMHRIETMEMQDQIFRVIVPTEEEIEIKNGQRRTVHKKVFPGYVLVQMRMNDNSWYVVRNTPGVTSFVGHGNRPTPLDDTEVKAILKQMEEEAPKVRVSYQVGQAVKITDGPFTDFEGVVDAIDHERGRVRVLVSFFGREAPVELDFLQVTRLVD</sequence>
<dbReference type="PATRIC" id="fig|186479.3.peg.8961"/>
<dbReference type="Pfam" id="PF02357">
    <property type="entry name" value="NusG"/>
    <property type="match status" value="1"/>
</dbReference>
<evidence type="ECO:0000256" key="3">
    <source>
        <dbReference type="ARBA" id="ARBA00023015"/>
    </source>
</evidence>
<feature type="domain" description="NusG-like N-terminal" evidence="8">
    <location>
        <begin position="18"/>
        <end position="126"/>
    </location>
</feature>
<dbReference type="InterPro" id="IPR005824">
    <property type="entry name" value="KOW"/>
</dbReference>
<dbReference type="AlphaFoldDB" id="A0A0P9D344"/>
<comment type="caution">
    <text evidence="10">The sequence shown here is derived from an EMBL/GenBank/DDBJ whole genome shotgun (WGS) entry which is preliminary data.</text>
</comment>
<dbReference type="InterPro" id="IPR006645">
    <property type="entry name" value="NGN-like_dom"/>
</dbReference>
<keyword evidence="4 5" id="KW-0804">Transcription</keyword>
<protein>
    <recommendedName>
        <fullName evidence="5 6">Transcription termination/antitermination protein NusG</fullName>
    </recommendedName>
</protein>
<dbReference type="Gene3D" id="3.30.70.940">
    <property type="entry name" value="NusG, N-terminal domain"/>
    <property type="match status" value="1"/>
</dbReference>
<dbReference type="CDD" id="cd06091">
    <property type="entry name" value="KOW_NusG"/>
    <property type="match status" value="1"/>
</dbReference>
<dbReference type="Proteomes" id="UP000050509">
    <property type="component" value="Unassembled WGS sequence"/>
</dbReference>
<comment type="function">
    <text evidence="5 7">Participates in transcription elongation, termination and antitermination.</text>
</comment>
<dbReference type="GO" id="GO:0031564">
    <property type="term" value="P:transcription antitermination"/>
    <property type="evidence" value="ECO:0007669"/>
    <property type="project" value="UniProtKB-UniRule"/>
</dbReference>
<evidence type="ECO:0000259" key="9">
    <source>
        <dbReference type="SMART" id="SM00739"/>
    </source>
</evidence>
<proteinExistence type="inferred from homology"/>
<dbReference type="InterPro" id="IPR043425">
    <property type="entry name" value="NusG-like"/>
</dbReference>
<gene>
    <name evidence="5" type="primary">nusG</name>
    <name evidence="10" type="ORF">SE17_15545</name>
</gene>
<dbReference type="SMART" id="SM00739">
    <property type="entry name" value="KOW"/>
    <property type="match status" value="1"/>
</dbReference>
<dbReference type="FunFam" id="3.30.70.940:FF:000002">
    <property type="entry name" value="Transcription termination/antitermination protein NusG"/>
    <property type="match status" value="1"/>
</dbReference>
<dbReference type="InterPro" id="IPR014722">
    <property type="entry name" value="Rib_uL2_dom2"/>
</dbReference>